<protein>
    <submittedName>
        <fullName evidence="1">Uncharacterized protein</fullName>
    </submittedName>
</protein>
<gene>
    <name evidence="1" type="ORF">PIB30_092268</name>
</gene>
<comment type="caution">
    <text evidence="1">The sequence shown here is derived from an EMBL/GenBank/DDBJ whole genome shotgun (WGS) entry which is preliminary data.</text>
</comment>
<sequence>MEVVFKQDKDFQAKRAMEARSKLIWEDGFNGKIFSTNSDHKFITMKEGNKGNERRNKSHVDVPTWSLRGHGGPLQMLSVQMMSFGENAIGVNRYELEVKGKGTTTVRKKGARAEE</sequence>
<keyword evidence="2" id="KW-1185">Reference proteome</keyword>
<proteinExistence type="predicted"/>
<evidence type="ECO:0000313" key="2">
    <source>
        <dbReference type="Proteomes" id="UP001341840"/>
    </source>
</evidence>
<dbReference type="Proteomes" id="UP001341840">
    <property type="component" value="Unassembled WGS sequence"/>
</dbReference>
<accession>A0ABU6QW71</accession>
<evidence type="ECO:0000313" key="1">
    <source>
        <dbReference type="EMBL" id="MED6115605.1"/>
    </source>
</evidence>
<reference evidence="1 2" key="1">
    <citation type="journal article" date="2023" name="Plants (Basel)">
        <title>Bridging the Gap: Combining Genomics and Transcriptomics Approaches to Understand Stylosanthes scabra, an Orphan Legume from the Brazilian Caatinga.</title>
        <authorList>
            <person name="Ferreira-Neto J.R.C."/>
            <person name="da Silva M.D."/>
            <person name="Binneck E."/>
            <person name="de Melo N.F."/>
            <person name="da Silva R.H."/>
            <person name="de Melo A.L.T.M."/>
            <person name="Pandolfi V."/>
            <person name="Bustamante F.O."/>
            <person name="Brasileiro-Vidal A.C."/>
            <person name="Benko-Iseppon A.M."/>
        </authorList>
    </citation>
    <scope>NUCLEOTIDE SEQUENCE [LARGE SCALE GENOMIC DNA]</scope>
    <source>
        <tissue evidence="1">Leaves</tissue>
    </source>
</reference>
<organism evidence="1 2">
    <name type="scientific">Stylosanthes scabra</name>
    <dbReference type="NCBI Taxonomy" id="79078"/>
    <lineage>
        <taxon>Eukaryota</taxon>
        <taxon>Viridiplantae</taxon>
        <taxon>Streptophyta</taxon>
        <taxon>Embryophyta</taxon>
        <taxon>Tracheophyta</taxon>
        <taxon>Spermatophyta</taxon>
        <taxon>Magnoliopsida</taxon>
        <taxon>eudicotyledons</taxon>
        <taxon>Gunneridae</taxon>
        <taxon>Pentapetalae</taxon>
        <taxon>rosids</taxon>
        <taxon>fabids</taxon>
        <taxon>Fabales</taxon>
        <taxon>Fabaceae</taxon>
        <taxon>Papilionoideae</taxon>
        <taxon>50 kb inversion clade</taxon>
        <taxon>dalbergioids sensu lato</taxon>
        <taxon>Dalbergieae</taxon>
        <taxon>Pterocarpus clade</taxon>
        <taxon>Stylosanthes</taxon>
    </lineage>
</organism>
<name>A0ABU6QW71_9FABA</name>
<dbReference type="EMBL" id="JASCZI010001892">
    <property type="protein sequence ID" value="MED6115605.1"/>
    <property type="molecule type" value="Genomic_DNA"/>
</dbReference>